<organism evidence="1 2">
    <name type="scientific">Streptomyces toxytricini</name>
    <name type="common">Actinomyces toxytricini</name>
    <dbReference type="NCBI Taxonomy" id="67369"/>
    <lineage>
        <taxon>Bacteria</taxon>
        <taxon>Bacillati</taxon>
        <taxon>Actinomycetota</taxon>
        <taxon>Actinomycetes</taxon>
        <taxon>Kitasatosporales</taxon>
        <taxon>Streptomycetaceae</taxon>
        <taxon>Streptomyces</taxon>
    </lineage>
</organism>
<gene>
    <name evidence="1" type="ORF">ACIO7M_12535</name>
</gene>
<reference evidence="1 2" key="1">
    <citation type="submission" date="2024-10" db="EMBL/GenBank/DDBJ databases">
        <title>The Natural Products Discovery Center: Release of the First 8490 Sequenced Strains for Exploring Actinobacteria Biosynthetic Diversity.</title>
        <authorList>
            <person name="Kalkreuter E."/>
            <person name="Kautsar S.A."/>
            <person name="Yang D."/>
            <person name="Bader C.D."/>
            <person name="Teijaro C.N."/>
            <person name="Fluegel L."/>
            <person name="Davis C.M."/>
            <person name="Simpson J.R."/>
            <person name="Lauterbach L."/>
            <person name="Steele A.D."/>
            <person name="Gui C."/>
            <person name="Meng S."/>
            <person name="Li G."/>
            <person name="Viehrig K."/>
            <person name="Ye F."/>
            <person name="Su P."/>
            <person name="Kiefer A.F."/>
            <person name="Nichols A."/>
            <person name="Cepeda A.J."/>
            <person name="Yan W."/>
            <person name="Fan B."/>
            <person name="Jiang Y."/>
            <person name="Adhikari A."/>
            <person name="Zheng C.-J."/>
            <person name="Schuster L."/>
            <person name="Cowan T.M."/>
            <person name="Smanski M.J."/>
            <person name="Chevrette M.G."/>
            <person name="De Carvalho L.P.S."/>
            <person name="Shen B."/>
        </authorList>
    </citation>
    <scope>NUCLEOTIDE SEQUENCE [LARGE SCALE GENOMIC DNA]</scope>
    <source>
        <strain evidence="1 2">NPDC087220</strain>
    </source>
</reference>
<evidence type="ECO:0000313" key="2">
    <source>
        <dbReference type="Proteomes" id="UP001617351"/>
    </source>
</evidence>
<dbReference type="Proteomes" id="UP001617351">
    <property type="component" value="Unassembled WGS sequence"/>
</dbReference>
<dbReference type="RefSeq" id="WP_402380188.1">
    <property type="nucleotide sequence ID" value="NZ_JBIUYY010000004.1"/>
</dbReference>
<accession>A0ABW8EFC3</accession>
<sequence>MEITHETSVHEQEFEGLLAEIDATEDTQAVSAVVVPDIQAQAQYPRMI</sequence>
<protein>
    <submittedName>
        <fullName evidence="1">Uncharacterized protein</fullName>
    </submittedName>
</protein>
<keyword evidence="2" id="KW-1185">Reference proteome</keyword>
<dbReference type="EMBL" id="JBIUYY010000004">
    <property type="protein sequence ID" value="MFJ2821930.1"/>
    <property type="molecule type" value="Genomic_DNA"/>
</dbReference>
<comment type="caution">
    <text evidence="1">The sequence shown here is derived from an EMBL/GenBank/DDBJ whole genome shotgun (WGS) entry which is preliminary data.</text>
</comment>
<evidence type="ECO:0000313" key="1">
    <source>
        <dbReference type="EMBL" id="MFJ2821930.1"/>
    </source>
</evidence>
<name>A0ABW8EFC3_STRT5</name>
<proteinExistence type="predicted"/>